<dbReference type="SUPFAM" id="SSF55874">
    <property type="entry name" value="ATPase domain of HSP90 chaperone/DNA topoisomerase II/histidine kinase"/>
    <property type="match status" value="1"/>
</dbReference>
<organism evidence="3 4">
    <name type="scientific">Nonomuraea glycinis</name>
    <dbReference type="NCBI Taxonomy" id="2047744"/>
    <lineage>
        <taxon>Bacteria</taxon>
        <taxon>Bacillati</taxon>
        <taxon>Actinomycetota</taxon>
        <taxon>Actinomycetes</taxon>
        <taxon>Streptosporangiales</taxon>
        <taxon>Streptosporangiaceae</taxon>
        <taxon>Nonomuraea</taxon>
    </lineage>
</organism>
<dbReference type="InterPro" id="IPR003594">
    <property type="entry name" value="HATPase_dom"/>
</dbReference>
<proteinExistence type="predicted"/>
<evidence type="ECO:0000313" key="3">
    <source>
        <dbReference type="EMBL" id="GGP03772.1"/>
    </source>
</evidence>
<dbReference type="PANTHER" id="PTHR35526">
    <property type="entry name" value="ANTI-SIGMA-F FACTOR RSBW-RELATED"/>
    <property type="match status" value="1"/>
</dbReference>
<comment type="caution">
    <text evidence="3">The sequence shown here is derived from an EMBL/GenBank/DDBJ whole genome shotgun (WGS) entry which is preliminary data.</text>
</comment>
<keyword evidence="1" id="KW-0418">Kinase</keyword>
<dbReference type="Gene3D" id="3.30.565.10">
    <property type="entry name" value="Histidine kinase-like ATPase, C-terminal domain"/>
    <property type="match status" value="1"/>
</dbReference>
<reference evidence="3" key="2">
    <citation type="submission" date="2020-09" db="EMBL/GenBank/DDBJ databases">
        <authorList>
            <person name="Sun Q."/>
            <person name="Zhou Y."/>
        </authorList>
    </citation>
    <scope>NUCLEOTIDE SEQUENCE</scope>
    <source>
        <strain evidence="3">CGMCC 4.7430</strain>
    </source>
</reference>
<keyword evidence="1" id="KW-0723">Serine/threonine-protein kinase</keyword>
<dbReference type="PANTHER" id="PTHR35526:SF3">
    <property type="entry name" value="ANTI-SIGMA-F FACTOR RSBW"/>
    <property type="match status" value="1"/>
</dbReference>
<dbReference type="InterPro" id="IPR036890">
    <property type="entry name" value="HATPase_C_sf"/>
</dbReference>
<feature type="domain" description="Histidine kinase/HSP90-like ATPase" evidence="2">
    <location>
        <begin position="12"/>
        <end position="123"/>
    </location>
</feature>
<keyword evidence="4" id="KW-1185">Reference proteome</keyword>
<protein>
    <recommendedName>
        <fullName evidence="2">Histidine kinase/HSP90-like ATPase domain-containing protein</fullName>
    </recommendedName>
</protein>
<evidence type="ECO:0000313" key="4">
    <source>
        <dbReference type="Proteomes" id="UP000660745"/>
    </source>
</evidence>
<sequence>MSTLLTKPFTIQEITPLRRAVARHASTSGLAGARLEDFVLAVHESIVNAVEHGGGRGHLKMWSADGLLRVETVDHGPGIPGPYLNDGQPSDTAYAGRGIYLIRRLCDGVDLRTGPAGTTVQITMRLPRRGPRRTSPMKRVRVAANGIHPHAGRFTA</sequence>
<evidence type="ECO:0000256" key="1">
    <source>
        <dbReference type="ARBA" id="ARBA00022527"/>
    </source>
</evidence>
<dbReference type="InterPro" id="IPR050267">
    <property type="entry name" value="Anti-sigma-factor_SerPK"/>
</dbReference>
<dbReference type="CDD" id="cd16936">
    <property type="entry name" value="HATPase_RsbW-like"/>
    <property type="match status" value="1"/>
</dbReference>
<name>A0A918A4M9_9ACTN</name>
<dbReference type="Proteomes" id="UP000660745">
    <property type="component" value="Unassembled WGS sequence"/>
</dbReference>
<dbReference type="AlphaFoldDB" id="A0A918A4M9"/>
<dbReference type="GO" id="GO:0004674">
    <property type="term" value="F:protein serine/threonine kinase activity"/>
    <property type="evidence" value="ECO:0007669"/>
    <property type="project" value="UniProtKB-KW"/>
</dbReference>
<dbReference type="Pfam" id="PF13581">
    <property type="entry name" value="HATPase_c_2"/>
    <property type="match status" value="1"/>
</dbReference>
<reference evidence="3" key="1">
    <citation type="journal article" date="2014" name="Int. J. Syst. Evol. Microbiol.">
        <title>Complete genome sequence of Corynebacterium casei LMG S-19264T (=DSM 44701T), isolated from a smear-ripened cheese.</title>
        <authorList>
            <consortium name="US DOE Joint Genome Institute (JGI-PGF)"/>
            <person name="Walter F."/>
            <person name="Albersmeier A."/>
            <person name="Kalinowski J."/>
            <person name="Ruckert C."/>
        </authorList>
    </citation>
    <scope>NUCLEOTIDE SEQUENCE</scope>
    <source>
        <strain evidence="3">CGMCC 4.7430</strain>
    </source>
</reference>
<gene>
    <name evidence="3" type="ORF">GCM10012278_16400</name>
</gene>
<accession>A0A918A4M9</accession>
<dbReference type="EMBL" id="BMNK01000002">
    <property type="protein sequence ID" value="GGP03772.1"/>
    <property type="molecule type" value="Genomic_DNA"/>
</dbReference>
<keyword evidence="1" id="KW-0808">Transferase</keyword>
<evidence type="ECO:0000259" key="2">
    <source>
        <dbReference type="Pfam" id="PF13581"/>
    </source>
</evidence>
<dbReference type="RefSeq" id="WP_189137847.1">
    <property type="nucleotide sequence ID" value="NZ_BMNK01000002.1"/>
</dbReference>